<gene>
    <name evidence="10" type="ORF">BV898_00474</name>
</gene>
<comment type="subcellular location">
    <subcellularLocation>
        <location evidence="8">Cell membrane</location>
        <topology evidence="8">Multi-pass membrane protein</topology>
    </subcellularLocation>
    <subcellularLocation>
        <location evidence="1">Membrane</location>
        <topology evidence="1">Multi-pass membrane protein</topology>
    </subcellularLocation>
</comment>
<dbReference type="AlphaFoldDB" id="A0A1W0XDH3"/>
<dbReference type="Proteomes" id="UP000192578">
    <property type="component" value="Unassembled WGS sequence"/>
</dbReference>
<keyword evidence="6 8" id="KW-0472">Membrane</keyword>
<feature type="transmembrane region" description="Helical" evidence="8">
    <location>
        <begin position="226"/>
        <end position="243"/>
    </location>
</feature>
<organism evidence="10 11">
    <name type="scientific">Hypsibius exemplaris</name>
    <name type="common">Freshwater tardigrade</name>
    <dbReference type="NCBI Taxonomy" id="2072580"/>
    <lineage>
        <taxon>Eukaryota</taxon>
        <taxon>Metazoa</taxon>
        <taxon>Ecdysozoa</taxon>
        <taxon>Tardigrada</taxon>
        <taxon>Eutardigrada</taxon>
        <taxon>Parachela</taxon>
        <taxon>Hypsibioidea</taxon>
        <taxon>Hypsibiidae</taxon>
        <taxon>Hypsibius</taxon>
    </lineage>
</organism>
<evidence type="ECO:0000256" key="7">
    <source>
        <dbReference type="ARBA" id="ARBA00023177"/>
    </source>
</evidence>
<dbReference type="InterPro" id="IPR029020">
    <property type="entry name" value="Ammonium/urea_transptr"/>
</dbReference>
<dbReference type="PANTHER" id="PTHR43029">
    <property type="entry name" value="AMMONIUM TRANSPORTER MEP2"/>
    <property type="match status" value="1"/>
</dbReference>
<keyword evidence="4 8" id="KW-0812">Transmembrane</keyword>
<protein>
    <recommendedName>
        <fullName evidence="8">Ammonium transporter</fullName>
    </recommendedName>
</protein>
<evidence type="ECO:0000256" key="3">
    <source>
        <dbReference type="ARBA" id="ARBA00022448"/>
    </source>
</evidence>
<feature type="domain" description="Ammonium transporter AmtB-like" evidence="9">
    <location>
        <begin position="24"/>
        <end position="438"/>
    </location>
</feature>
<feature type="transmembrane region" description="Helical" evidence="8">
    <location>
        <begin position="283"/>
        <end position="301"/>
    </location>
</feature>
<evidence type="ECO:0000256" key="4">
    <source>
        <dbReference type="ARBA" id="ARBA00022692"/>
    </source>
</evidence>
<evidence type="ECO:0000313" key="11">
    <source>
        <dbReference type="Proteomes" id="UP000192578"/>
    </source>
</evidence>
<dbReference type="EMBL" id="MTYJ01000002">
    <property type="protein sequence ID" value="OQV25535.1"/>
    <property type="molecule type" value="Genomic_DNA"/>
</dbReference>
<dbReference type="Pfam" id="PF00909">
    <property type="entry name" value="Ammonium_transp"/>
    <property type="match status" value="1"/>
</dbReference>
<dbReference type="InterPro" id="IPR018047">
    <property type="entry name" value="Ammonium_transpt_CS"/>
</dbReference>
<feature type="transmembrane region" description="Helical" evidence="8">
    <location>
        <begin position="384"/>
        <end position="409"/>
    </location>
</feature>
<comment type="similarity">
    <text evidence="2 8">Belongs to the ammonia transporter channel (TC 1.A.11.2) family.</text>
</comment>
<evidence type="ECO:0000313" key="10">
    <source>
        <dbReference type="EMBL" id="OQV25535.1"/>
    </source>
</evidence>
<evidence type="ECO:0000256" key="1">
    <source>
        <dbReference type="ARBA" id="ARBA00004141"/>
    </source>
</evidence>
<comment type="caution">
    <text evidence="10">The sequence shown here is derived from an EMBL/GenBank/DDBJ whole genome shotgun (WGS) entry which is preliminary data.</text>
</comment>
<keyword evidence="7 8" id="KW-0924">Ammonia transport</keyword>
<dbReference type="InterPro" id="IPR024041">
    <property type="entry name" value="NH4_transpt_AmtB-like_dom"/>
</dbReference>
<evidence type="ECO:0000259" key="9">
    <source>
        <dbReference type="Pfam" id="PF00909"/>
    </source>
</evidence>
<dbReference type="InterPro" id="IPR001905">
    <property type="entry name" value="Ammonium_transpt"/>
</dbReference>
<evidence type="ECO:0000256" key="2">
    <source>
        <dbReference type="ARBA" id="ARBA00005887"/>
    </source>
</evidence>
<keyword evidence="3 8" id="KW-0813">Transport</keyword>
<name>A0A1W0XDH3_HYPEX</name>
<proteinExistence type="inferred from homology"/>
<feature type="transmembrane region" description="Helical" evidence="8">
    <location>
        <begin position="20"/>
        <end position="43"/>
    </location>
</feature>
<evidence type="ECO:0000256" key="5">
    <source>
        <dbReference type="ARBA" id="ARBA00022989"/>
    </source>
</evidence>
<dbReference type="PROSITE" id="PS01219">
    <property type="entry name" value="AMMONIUM_TRANSP"/>
    <property type="match status" value="1"/>
</dbReference>
<evidence type="ECO:0000256" key="8">
    <source>
        <dbReference type="RuleBase" id="RU362002"/>
    </source>
</evidence>
<reference evidence="11" key="1">
    <citation type="submission" date="2017-01" db="EMBL/GenBank/DDBJ databases">
        <title>Comparative genomics of anhydrobiosis in the tardigrade Hypsibius dujardini.</title>
        <authorList>
            <person name="Yoshida Y."/>
            <person name="Koutsovoulos G."/>
            <person name="Laetsch D."/>
            <person name="Stevens L."/>
            <person name="Kumar S."/>
            <person name="Horikawa D."/>
            <person name="Ishino K."/>
            <person name="Komine S."/>
            <person name="Tomita M."/>
            <person name="Blaxter M."/>
            <person name="Arakawa K."/>
        </authorList>
    </citation>
    <scope>NUCLEOTIDE SEQUENCE [LARGE SCALE GENOMIC DNA]</scope>
    <source>
        <strain evidence="11">Z151</strain>
    </source>
</reference>
<evidence type="ECO:0000256" key="6">
    <source>
        <dbReference type="ARBA" id="ARBA00023136"/>
    </source>
</evidence>
<dbReference type="SUPFAM" id="SSF111352">
    <property type="entry name" value="Ammonium transporter"/>
    <property type="match status" value="1"/>
</dbReference>
<feature type="transmembrane region" description="Helical" evidence="8">
    <location>
        <begin position="143"/>
        <end position="163"/>
    </location>
</feature>
<sequence>MSNNMSITTNNTMPVDTGSASTGFIAWGAALVFVMTPGLALFYSGLSKSNNALSLMMLCMLTMAVVTIQFFLFGFSLAFSETGGPFIGDFKMGAVNTLGSHAFPNTAPQIPSVAFMVFQMQFATLTAALIFGSVPERTRFVPAMLFVVLWTSLVYDFVAYWTWADHGWIRNFACISSIDSRTVPCLIGGYDFAGGGPVHIASGFSGLAYCLMLGKRKHIHVEHHSLVNVMLGTGILWFGWFAFNGGSAGAANTRAAMAAANTTIAAAAGGLAWIWFDYIWTRKLSALSFCCGAVAGLVGITPGAGYVAPWAAIVIGVVVAILCDLWCRTKKRFGFDDSFDAFSVHGCGGFLGNILTGIFAQKWVAKLDGSDIDGGWMEWNWIQVAYQLGGSAAIAAWSFVVSIILLFFINLIPCCRIRQTETDEALGGDFVEMGEVGYMLVISEPDAPEPSESPHTLGFRLDGKRISTADGLSHLGGSHGFGGSLSDIKRVRGQLSVSEANERYTRDHGSEMVNFTEEFKDMSPVRGQGVVNFAADP</sequence>
<dbReference type="PANTHER" id="PTHR43029:SF10">
    <property type="entry name" value="AMMONIUM TRANSPORTER MEP2"/>
    <property type="match status" value="1"/>
</dbReference>
<feature type="transmembrane region" description="Helical" evidence="8">
    <location>
        <begin position="110"/>
        <end position="131"/>
    </location>
</feature>
<dbReference type="GO" id="GO:0005886">
    <property type="term" value="C:plasma membrane"/>
    <property type="evidence" value="ECO:0007669"/>
    <property type="project" value="UniProtKB-SubCell"/>
</dbReference>
<feature type="transmembrane region" description="Helical" evidence="8">
    <location>
        <begin position="196"/>
        <end position="214"/>
    </location>
</feature>
<accession>A0A1W0XDH3</accession>
<feature type="transmembrane region" description="Helical" evidence="8">
    <location>
        <begin position="55"/>
        <end position="79"/>
    </location>
</feature>
<keyword evidence="5 8" id="KW-1133">Transmembrane helix</keyword>
<feature type="transmembrane region" description="Helical" evidence="8">
    <location>
        <begin position="255"/>
        <end position="276"/>
    </location>
</feature>
<dbReference type="NCBIfam" id="TIGR00836">
    <property type="entry name" value="amt"/>
    <property type="match status" value="1"/>
</dbReference>
<feature type="transmembrane region" description="Helical" evidence="8">
    <location>
        <begin position="307"/>
        <end position="327"/>
    </location>
</feature>
<dbReference type="Gene3D" id="1.10.3430.10">
    <property type="entry name" value="Ammonium transporter AmtB like domains"/>
    <property type="match status" value="1"/>
</dbReference>
<dbReference type="GO" id="GO:0008519">
    <property type="term" value="F:ammonium channel activity"/>
    <property type="evidence" value="ECO:0007669"/>
    <property type="project" value="InterPro"/>
</dbReference>
<feature type="transmembrane region" description="Helical" evidence="8">
    <location>
        <begin position="339"/>
        <end position="364"/>
    </location>
</feature>
<keyword evidence="11" id="KW-1185">Reference proteome</keyword>
<dbReference type="OrthoDB" id="534912at2759"/>